<evidence type="ECO:0000313" key="14">
    <source>
        <dbReference type="RefSeq" id="XP_016983464.1"/>
    </source>
</evidence>
<evidence type="ECO:0000256" key="1">
    <source>
        <dbReference type="ARBA" id="ARBA00004225"/>
    </source>
</evidence>
<dbReference type="PANTHER" id="PTHR11153:SF8">
    <property type="entry name" value="SIDEROFLEXIN-1"/>
    <property type="match status" value="1"/>
</dbReference>
<dbReference type="GO" id="GO:0015075">
    <property type="term" value="F:monoatomic ion transmembrane transporter activity"/>
    <property type="evidence" value="ECO:0007669"/>
    <property type="project" value="InterPro"/>
</dbReference>
<keyword evidence="4 9" id="KW-0812">Transmembrane</keyword>
<dbReference type="EnsemblMetazoa" id="XM_017127976.2">
    <property type="protein sequence ID" value="XP_016983465.1"/>
    <property type="gene ID" value="LOC108047684"/>
</dbReference>
<evidence type="ECO:0000256" key="5">
    <source>
        <dbReference type="ARBA" id="ARBA00022970"/>
    </source>
</evidence>
<evidence type="ECO:0000256" key="7">
    <source>
        <dbReference type="ARBA" id="ARBA00023128"/>
    </source>
</evidence>
<keyword evidence="11" id="KW-1185">Reference proteome</keyword>
<feature type="transmembrane region" description="Helical" evidence="9">
    <location>
        <begin position="266"/>
        <end position="286"/>
    </location>
</feature>
<comment type="subcellular location">
    <subcellularLocation>
        <location evidence="1 9">Mitochondrion membrane</location>
        <topology evidence="1 9">Multi-pass membrane protein</topology>
    </subcellularLocation>
</comment>
<evidence type="ECO:0000256" key="2">
    <source>
        <dbReference type="ARBA" id="ARBA00005974"/>
    </source>
</evidence>
<evidence type="ECO:0000313" key="10">
    <source>
        <dbReference type="EnsemblMetazoa" id="XP_016983462.1"/>
    </source>
</evidence>
<evidence type="ECO:0000256" key="4">
    <source>
        <dbReference type="ARBA" id="ARBA00022692"/>
    </source>
</evidence>
<organism evidence="14">
    <name type="scientific">Drosophila rhopaloa</name>
    <name type="common">Fruit fly</name>
    <dbReference type="NCBI Taxonomy" id="1041015"/>
    <lineage>
        <taxon>Eukaryota</taxon>
        <taxon>Metazoa</taxon>
        <taxon>Ecdysozoa</taxon>
        <taxon>Arthropoda</taxon>
        <taxon>Hexapoda</taxon>
        <taxon>Insecta</taxon>
        <taxon>Pterygota</taxon>
        <taxon>Neoptera</taxon>
        <taxon>Endopterygota</taxon>
        <taxon>Diptera</taxon>
        <taxon>Brachycera</taxon>
        <taxon>Muscomorpha</taxon>
        <taxon>Ephydroidea</taxon>
        <taxon>Drosophilidae</taxon>
        <taxon>Drosophila</taxon>
        <taxon>Sophophora</taxon>
    </lineage>
</organism>
<keyword evidence="6 9" id="KW-1133">Transmembrane helix</keyword>
<dbReference type="RefSeq" id="XP_016983465.1">
    <property type="nucleotide sequence ID" value="XM_017127976.1"/>
</dbReference>
<keyword evidence="5" id="KW-0029">Amino-acid transport</keyword>
<evidence type="ECO:0000313" key="11">
    <source>
        <dbReference type="Proteomes" id="UP001652680"/>
    </source>
</evidence>
<dbReference type="GeneID" id="108047684"/>
<dbReference type="NCBIfam" id="TIGR00798">
    <property type="entry name" value="mtc"/>
    <property type="match status" value="1"/>
</dbReference>
<dbReference type="EnsemblMetazoa" id="XM_017127975.1">
    <property type="protein sequence ID" value="XP_016983464.1"/>
    <property type="gene ID" value="LOC108047684"/>
</dbReference>
<dbReference type="GO" id="GO:0140300">
    <property type="term" value="P:serine import into mitochondrion"/>
    <property type="evidence" value="ECO:0007669"/>
    <property type="project" value="TreeGrafter"/>
</dbReference>
<keyword evidence="8 9" id="KW-0472">Membrane</keyword>
<dbReference type="RefSeq" id="XP_016983463.1">
    <property type="nucleotide sequence ID" value="XM_017127974.1"/>
</dbReference>
<sequence>MSPLPRVNIDQPKYDQESYLGRAKHFFLLTNPLNVLASPAKLEEARQIVLKYRAGKDVPECKTIDDVWRAKYLYDSAFHPETGEKQIVIGRMAAQMPMNTIITGGMMTFYKSTAAVVFWQWFNQTFNAIVNFTNRSGTSPISQPQLITSYCLATSGALVTALSLNRAVKNMNPLLGRLVPLVAVGAANCINIPCMRMQELRNGVVLLDENNNEMGISKKAAMVGISAVILSRIAMAVPGMTLTPVLMNTLEKRGFLAKYPRSNAPIQVLFCGFVLIFATPLGCAFFKQRAGIKVDSLESEVRDSIKKKRPDLDTVWFNKGL</sequence>
<feature type="transmembrane region" description="Helical" evidence="9">
    <location>
        <begin position="220"/>
        <end position="246"/>
    </location>
</feature>
<protein>
    <recommendedName>
        <fullName evidence="9">Sidoreflexin</fullName>
    </recommendedName>
</protein>
<accession>A0A6P4F387</accession>
<dbReference type="PANTHER" id="PTHR11153">
    <property type="entry name" value="SIDEROFLEXIN"/>
    <property type="match status" value="1"/>
</dbReference>
<dbReference type="Proteomes" id="UP001652680">
    <property type="component" value="Unassembled WGS sequence"/>
</dbReference>
<dbReference type="CTD" id="40552"/>
<evidence type="ECO:0000256" key="6">
    <source>
        <dbReference type="ARBA" id="ARBA00022989"/>
    </source>
</evidence>
<keyword evidence="7 9" id="KW-0496">Mitochondrion</keyword>
<evidence type="ECO:0000256" key="8">
    <source>
        <dbReference type="ARBA" id="ARBA00023136"/>
    </source>
</evidence>
<feature type="transmembrane region" description="Helical" evidence="9">
    <location>
        <begin position="147"/>
        <end position="168"/>
    </location>
</feature>
<evidence type="ECO:0000313" key="13">
    <source>
        <dbReference type="RefSeq" id="XP_016983463.1"/>
    </source>
</evidence>
<evidence type="ECO:0000313" key="15">
    <source>
        <dbReference type="RefSeq" id="XP_016983465.1"/>
    </source>
</evidence>
<dbReference type="RefSeq" id="XP_016983462.1">
    <property type="nucleotide sequence ID" value="XM_017127973.1"/>
</dbReference>
<reference evidence="12 13" key="2">
    <citation type="submission" date="2025-04" db="UniProtKB">
        <authorList>
            <consortium name="RefSeq"/>
        </authorList>
    </citation>
    <scope>IDENTIFICATION</scope>
</reference>
<feature type="transmembrane region" description="Helical" evidence="9">
    <location>
        <begin position="101"/>
        <end position="122"/>
    </location>
</feature>
<dbReference type="RefSeq" id="XP_016983464.1">
    <property type="nucleotide sequence ID" value="XM_017127975.1"/>
</dbReference>
<dbReference type="AlphaFoldDB" id="A0A6P4F387"/>
<proteinExistence type="inferred from homology"/>
<dbReference type="GO" id="GO:0005743">
    <property type="term" value="C:mitochondrial inner membrane"/>
    <property type="evidence" value="ECO:0007669"/>
    <property type="project" value="TreeGrafter"/>
</dbReference>
<comment type="similarity">
    <text evidence="2 9">Belongs to the sideroflexin family.</text>
</comment>
<evidence type="ECO:0000256" key="9">
    <source>
        <dbReference type="RuleBase" id="RU362000"/>
    </source>
</evidence>
<dbReference type="Pfam" id="PF03820">
    <property type="entry name" value="SFXNs"/>
    <property type="match status" value="1"/>
</dbReference>
<name>A0A6P4F387_DRORH</name>
<reference evidence="10" key="3">
    <citation type="submission" date="2025-05" db="UniProtKB">
        <authorList>
            <consortium name="EnsemblMetazoa"/>
        </authorList>
    </citation>
    <scope>IDENTIFICATION</scope>
</reference>
<gene>
    <name evidence="12 13 14 15" type="primary">LOC108047684</name>
    <name evidence="10" type="synonym">108047684</name>
</gene>
<keyword evidence="3" id="KW-0813">Transport</keyword>
<dbReference type="EnsemblMetazoa" id="XM_017127973.1">
    <property type="protein sequence ID" value="XP_016983462.1"/>
    <property type="gene ID" value="LOC108047684"/>
</dbReference>
<dbReference type="OrthoDB" id="6608471at2759"/>
<evidence type="ECO:0000313" key="12">
    <source>
        <dbReference type="RefSeq" id="XP_016983462.1"/>
    </source>
</evidence>
<reference evidence="11" key="1">
    <citation type="journal article" date="2021" name="Elife">
        <title>Highly contiguous assemblies of 101 drosophilid genomes.</title>
        <authorList>
            <person name="Kim B.Y."/>
            <person name="Wang J.R."/>
            <person name="Miller D.E."/>
            <person name="Barmina O."/>
            <person name="Delaney E."/>
            <person name="Thompson A."/>
            <person name="Comeault A.A."/>
            <person name="Peede D."/>
            <person name="D'Agostino E.R."/>
            <person name="Pelaez J."/>
            <person name="Aguilar J.M."/>
            <person name="Haji D."/>
            <person name="Matsunaga T."/>
            <person name="Armstrong E.E."/>
            <person name="Zych M."/>
            <person name="Ogawa Y."/>
            <person name="Stamenkovic-Radak M."/>
            <person name="Jelic M."/>
            <person name="Veselinovic M.S."/>
            <person name="Tanaskovic M."/>
            <person name="Eric P."/>
            <person name="Gao J.J."/>
            <person name="Katoh T.K."/>
            <person name="Toda M.J."/>
            <person name="Watabe H."/>
            <person name="Watada M."/>
            <person name="Davis J.S."/>
            <person name="Moyle L.C."/>
            <person name="Manoli G."/>
            <person name="Bertolini E."/>
            <person name="Kostal V."/>
            <person name="Hawley R.S."/>
            <person name="Takahashi A."/>
            <person name="Jones C.D."/>
            <person name="Price D.K."/>
            <person name="Whiteman N."/>
            <person name="Kopp A."/>
            <person name="Matute D.R."/>
            <person name="Petrov D.A."/>
        </authorList>
    </citation>
    <scope>NUCLEOTIDE SEQUENCE [LARGE SCALE GENOMIC DNA]</scope>
</reference>
<evidence type="ECO:0000256" key="3">
    <source>
        <dbReference type="ARBA" id="ARBA00022448"/>
    </source>
</evidence>
<dbReference type="InterPro" id="IPR004686">
    <property type="entry name" value="Mtc"/>
</dbReference>
<dbReference type="EnsemblMetazoa" id="XM_017127974.1">
    <property type="protein sequence ID" value="XP_016983463.1"/>
    <property type="gene ID" value="LOC108047684"/>
</dbReference>